<proteinExistence type="predicted"/>
<name>A0A4R5DBF8_9BACT</name>
<evidence type="ECO:0000313" key="1">
    <source>
        <dbReference type="EMBL" id="TDE10227.1"/>
    </source>
</evidence>
<keyword evidence="2" id="KW-1185">Reference proteome</keyword>
<dbReference type="SUPFAM" id="SSF55874">
    <property type="entry name" value="ATPase domain of HSP90 chaperone/DNA topoisomerase II/histidine kinase"/>
    <property type="match status" value="1"/>
</dbReference>
<reference evidence="1 2" key="1">
    <citation type="submission" date="2019-03" db="EMBL/GenBank/DDBJ databases">
        <title>Dyadobacter AR-3-6 sp. nov., isolated from arctic soil.</title>
        <authorList>
            <person name="Chaudhary D.K."/>
        </authorList>
    </citation>
    <scope>NUCLEOTIDE SEQUENCE [LARGE SCALE GENOMIC DNA]</scope>
    <source>
        <strain evidence="1 2">AR-3-6</strain>
    </source>
</reference>
<gene>
    <name evidence="1" type="ORF">E0F88_28445</name>
</gene>
<organism evidence="1 2">
    <name type="scientific">Dyadobacter psychrotolerans</name>
    <dbReference type="NCBI Taxonomy" id="2541721"/>
    <lineage>
        <taxon>Bacteria</taxon>
        <taxon>Pseudomonadati</taxon>
        <taxon>Bacteroidota</taxon>
        <taxon>Cytophagia</taxon>
        <taxon>Cytophagales</taxon>
        <taxon>Spirosomataceae</taxon>
        <taxon>Dyadobacter</taxon>
    </lineage>
</organism>
<dbReference type="EMBL" id="SMFL01000016">
    <property type="protein sequence ID" value="TDE10227.1"/>
    <property type="molecule type" value="Genomic_DNA"/>
</dbReference>
<evidence type="ECO:0000313" key="2">
    <source>
        <dbReference type="Proteomes" id="UP000294850"/>
    </source>
</evidence>
<dbReference type="Gene3D" id="3.30.565.10">
    <property type="entry name" value="Histidine kinase-like ATPase, C-terminal domain"/>
    <property type="match status" value="1"/>
</dbReference>
<dbReference type="OrthoDB" id="947656at2"/>
<dbReference type="Proteomes" id="UP000294850">
    <property type="component" value="Unassembled WGS sequence"/>
</dbReference>
<protein>
    <submittedName>
        <fullName evidence="1">Anti-sigma regulatory factor</fullName>
    </submittedName>
</protein>
<sequence>MKQNPDHFKFVFNSRQEDIPAVLERCQNYINQNAGENPVDISLLSKVKWVITELLTNAVKHSGADECLLKMDVRNAQLVIEKEDNGTPLSLHDSDNEKQIAWPIQADQTIEDFQIYHNGMDSLRVSIDNYNLATFYTEELPESQMPALLLDTSEHFGLLIITKASDEFIYEYNNESGMSKFRVTFNLNA</sequence>
<dbReference type="InterPro" id="IPR036890">
    <property type="entry name" value="HATPase_C_sf"/>
</dbReference>
<accession>A0A4R5DBF8</accession>
<dbReference type="AlphaFoldDB" id="A0A4R5DBF8"/>
<dbReference type="RefSeq" id="WP_131961735.1">
    <property type="nucleotide sequence ID" value="NZ_SMFL01000016.1"/>
</dbReference>
<comment type="caution">
    <text evidence="1">The sequence shown here is derived from an EMBL/GenBank/DDBJ whole genome shotgun (WGS) entry which is preliminary data.</text>
</comment>